<evidence type="ECO:0000259" key="1">
    <source>
        <dbReference type="Pfam" id="PF02627"/>
    </source>
</evidence>
<dbReference type="Pfam" id="PF02627">
    <property type="entry name" value="CMD"/>
    <property type="match status" value="1"/>
</dbReference>
<dbReference type="STRING" id="1849968.A8C32_10210"/>
<keyword evidence="2" id="KW-0575">Peroxidase</keyword>
<keyword evidence="2" id="KW-0560">Oxidoreductase</keyword>
<dbReference type="Proteomes" id="UP000095713">
    <property type="component" value="Unassembled WGS sequence"/>
</dbReference>
<dbReference type="Gene3D" id="1.20.1290.10">
    <property type="entry name" value="AhpD-like"/>
    <property type="match status" value="1"/>
</dbReference>
<keyword evidence="3" id="KW-1185">Reference proteome</keyword>
<protein>
    <submittedName>
        <fullName evidence="2">Alkylhydroperoxidase</fullName>
    </submittedName>
</protein>
<reference evidence="2 3" key="1">
    <citation type="submission" date="2016-05" db="EMBL/GenBank/DDBJ databases">
        <title>Draft Genome Sequence of Algibacter sp. Strain SK-16 Isolated from the Surface Water of Aburatsubo Inlet.</title>
        <authorList>
            <person name="Wong S.-K."/>
            <person name="Yoshizawa S."/>
            <person name="Nakajima Y."/>
            <person name="Ogura Y."/>
            <person name="Tetsuya H."/>
            <person name="Hamasaki K."/>
        </authorList>
    </citation>
    <scope>NUCLEOTIDE SEQUENCE [LARGE SCALE GENOMIC DNA]</scope>
    <source>
        <strain evidence="2 3">SK-16</strain>
    </source>
</reference>
<dbReference type="PANTHER" id="PTHR35446">
    <property type="entry name" value="SI:CH211-175M2.5"/>
    <property type="match status" value="1"/>
</dbReference>
<evidence type="ECO:0000313" key="2">
    <source>
        <dbReference type="EMBL" id="OEK09874.1"/>
    </source>
</evidence>
<dbReference type="InterPro" id="IPR003779">
    <property type="entry name" value="CMD-like"/>
</dbReference>
<dbReference type="GO" id="GO:0051920">
    <property type="term" value="F:peroxiredoxin activity"/>
    <property type="evidence" value="ECO:0007669"/>
    <property type="project" value="InterPro"/>
</dbReference>
<dbReference type="InterPro" id="IPR029032">
    <property type="entry name" value="AhpD-like"/>
</dbReference>
<organism evidence="2 3">
    <name type="scientific">Flavivirga aquatica</name>
    <dbReference type="NCBI Taxonomy" id="1849968"/>
    <lineage>
        <taxon>Bacteria</taxon>
        <taxon>Pseudomonadati</taxon>
        <taxon>Bacteroidota</taxon>
        <taxon>Flavobacteriia</taxon>
        <taxon>Flavobacteriales</taxon>
        <taxon>Flavobacteriaceae</taxon>
        <taxon>Flavivirga</taxon>
    </lineage>
</organism>
<name>A0A1E5TET9_9FLAO</name>
<dbReference type="OrthoDB" id="9808310at2"/>
<dbReference type="PANTHER" id="PTHR35446:SF3">
    <property type="entry name" value="CMD DOMAIN-CONTAINING PROTEIN"/>
    <property type="match status" value="1"/>
</dbReference>
<dbReference type="InterPro" id="IPR004675">
    <property type="entry name" value="AhpD_core"/>
</dbReference>
<accession>A0A1E5TET9</accession>
<gene>
    <name evidence="2" type="ORF">A8C32_10210</name>
</gene>
<dbReference type="EMBL" id="MDJD01000006">
    <property type="protein sequence ID" value="OEK09874.1"/>
    <property type="molecule type" value="Genomic_DNA"/>
</dbReference>
<feature type="domain" description="Carboxymuconolactone decarboxylase-like" evidence="1">
    <location>
        <begin position="43"/>
        <end position="106"/>
    </location>
</feature>
<dbReference type="SUPFAM" id="SSF69118">
    <property type="entry name" value="AhpD-like"/>
    <property type="match status" value="1"/>
</dbReference>
<evidence type="ECO:0000313" key="3">
    <source>
        <dbReference type="Proteomes" id="UP000095713"/>
    </source>
</evidence>
<proteinExistence type="predicted"/>
<dbReference type="NCBIfam" id="TIGR00778">
    <property type="entry name" value="ahpD_dom"/>
    <property type="match status" value="1"/>
</dbReference>
<dbReference type="RefSeq" id="WP_069828534.1">
    <property type="nucleotide sequence ID" value="NZ_MDJD01000006.1"/>
</dbReference>
<comment type="caution">
    <text evidence="2">The sequence shown here is derived from an EMBL/GenBank/DDBJ whole genome shotgun (WGS) entry which is preliminary data.</text>
</comment>
<sequence length="182" mass="19935">MSTFNVPTREEVNENNQAIFDSLNKALGFVPNLYATYAYSDTALENYLNFANAKTSLSAKEKEVVNLAVSEVNKCIYCLSAHTAIGKMNGFTDDQILELRAGHASFDNKLDALARLAKNITENRGRTDASILENFFEAGYTKGSLIDTISLVGDKTISNYVHQTTQVPVDFPVAQPLEGATI</sequence>
<dbReference type="AlphaFoldDB" id="A0A1E5TET9"/>